<dbReference type="Pfam" id="PF12831">
    <property type="entry name" value="FAD_oxidored"/>
    <property type="match status" value="1"/>
</dbReference>
<dbReference type="GO" id="GO:0016491">
    <property type="term" value="F:oxidoreductase activity"/>
    <property type="evidence" value="ECO:0007669"/>
    <property type="project" value="UniProtKB-KW"/>
</dbReference>
<accession>A0A291GU71</accession>
<dbReference type="PANTHER" id="PTHR43498:SF1">
    <property type="entry name" value="COB--COM HETERODISULFIDE REDUCTASE IRON-SULFUR SUBUNIT A"/>
    <property type="match status" value="1"/>
</dbReference>
<gene>
    <name evidence="6" type="ORF">CFK41_02465</name>
</gene>
<keyword evidence="5" id="KW-0411">Iron-sulfur</keyword>
<dbReference type="KEGG" id="bgg:CFK41_02465"/>
<dbReference type="Proteomes" id="UP000217889">
    <property type="component" value="Chromosome"/>
</dbReference>
<name>A0A291GU71_9MICO</name>
<evidence type="ECO:0000256" key="3">
    <source>
        <dbReference type="ARBA" id="ARBA00023002"/>
    </source>
</evidence>
<proteinExistence type="predicted"/>
<reference evidence="6 7" key="1">
    <citation type="journal article" date="2014" name="Int. J. Syst. Evol. Microbiol.">
        <title>Brachybacterium ginsengisoli sp. nov., isolated from soil of a ginseng field.</title>
        <authorList>
            <person name="Hoang V.A."/>
            <person name="Kim Y.J."/>
            <person name="Nguyen N.L."/>
            <person name="Yang D.C."/>
        </authorList>
    </citation>
    <scope>NUCLEOTIDE SEQUENCE [LARGE SCALE GENOMIC DNA]</scope>
    <source>
        <strain evidence="6 7">DCY80</strain>
    </source>
</reference>
<dbReference type="InterPro" id="IPR039650">
    <property type="entry name" value="HdrA-like"/>
</dbReference>
<evidence type="ECO:0000256" key="1">
    <source>
        <dbReference type="ARBA" id="ARBA00022485"/>
    </source>
</evidence>
<evidence type="ECO:0000313" key="6">
    <source>
        <dbReference type="EMBL" id="ATG53765.1"/>
    </source>
</evidence>
<keyword evidence="7" id="KW-1185">Reference proteome</keyword>
<dbReference type="RefSeq" id="WP_096798244.1">
    <property type="nucleotide sequence ID" value="NZ_CP023564.1"/>
</dbReference>
<dbReference type="SUPFAM" id="SSF51905">
    <property type="entry name" value="FAD/NAD(P)-binding domain"/>
    <property type="match status" value="1"/>
</dbReference>
<dbReference type="PANTHER" id="PTHR43498">
    <property type="entry name" value="FERREDOXIN:COB-COM HETERODISULFIDE REDUCTASE SUBUNIT A"/>
    <property type="match status" value="1"/>
</dbReference>
<dbReference type="InterPro" id="IPR036188">
    <property type="entry name" value="FAD/NAD-bd_sf"/>
</dbReference>
<dbReference type="Gene3D" id="3.50.50.60">
    <property type="entry name" value="FAD/NAD(P)-binding domain"/>
    <property type="match status" value="1"/>
</dbReference>
<keyword evidence="4" id="KW-0408">Iron</keyword>
<protein>
    <recommendedName>
        <fullName evidence="8">FAD-dependent oxidoreductase</fullName>
    </recommendedName>
</protein>
<keyword evidence="3" id="KW-0560">Oxidoreductase</keyword>
<dbReference type="AlphaFoldDB" id="A0A291GU71"/>
<dbReference type="GO" id="GO:0046872">
    <property type="term" value="F:metal ion binding"/>
    <property type="evidence" value="ECO:0007669"/>
    <property type="project" value="UniProtKB-KW"/>
</dbReference>
<keyword evidence="1" id="KW-0004">4Fe-4S</keyword>
<organism evidence="6 7">
    <name type="scientific">Brachybacterium ginsengisoli</name>
    <dbReference type="NCBI Taxonomy" id="1331682"/>
    <lineage>
        <taxon>Bacteria</taxon>
        <taxon>Bacillati</taxon>
        <taxon>Actinomycetota</taxon>
        <taxon>Actinomycetes</taxon>
        <taxon>Micrococcales</taxon>
        <taxon>Dermabacteraceae</taxon>
        <taxon>Brachybacterium</taxon>
    </lineage>
</organism>
<evidence type="ECO:0008006" key="8">
    <source>
        <dbReference type="Google" id="ProtNLM"/>
    </source>
</evidence>
<keyword evidence="2" id="KW-0479">Metal-binding</keyword>
<evidence type="ECO:0000313" key="7">
    <source>
        <dbReference type="Proteomes" id="UP000217889"/>
    </source>
</evidence>
<dbReference type="GO" id="GO:0051539">
    <property type="term" value="F:4 iron, 4 sulfur cluster binding"/>
    <property type="evidence" value="ECO:0007669"/>
    <property type="project" value="UniProtKB-KW"/>
</dbReference>
<evidence type="ECO:0000256" key="5">
    <source>
        <dbReference type="ARBA" id="ARBA00023014"/>
    </source>
</evidence>
<dbReference type="OrthoDB" id="615715at2"/>
<sequence>MSISCRLRPYISDLRSDAAWTPPRFREFPDGHVPPRRTPVPPDQRARWSIVPPVEARSVDVIIAGGGLSGVAAAVAAARRGLSVAVVEPTHMIGGQATAAGVSAFDITFLYDETLNDHGIWGEIVERTLAIYHDELERPVNVGHYRNASLTPNVVIVERVLSEMLEEAAVTVLRSTRIESTLGSSDRLTGLRTSAGEVRGSIVIDATEDGQVLALAAAPHRIGSLRVDTSTPGAADAVESKIQSITCAAVIRHYPDGVPDDLMIRTPPEGWSESAAKLLRAFPPAGAKDAQPSSKNGPLGFAGYRAAPDLSKRTAHNGAQWQLVTRTSLNHFNDTVVTSRYLTDPDTRLRDEARAMLRTLCVLHHLQNVLGLDW</sequence>
<evidence type="ECO:0000256" key="2">
    <source>
        <dbReference type="ARBA" id="ARBA00022723"/>
    </source>
</evidence>
<dbReference type="EMBL" id="CP023564">
    <property type="protein sequence ID" value="ATG53765.1"/>
    <property type="molecule type" value="Genomic_DNA"/>
</dbReference>
<evidence type="ECO:0000256" key="4">
    <source>
        <dbReference type="ARBA" id="ARBA00023004"/>
    </source>
</evidence>